<keyword evidence="3" id="KW-1185">Reference proteome</keyword>
<evidence type="ECO:0000313" key="2">
    <source>
        <dbReference type="EMBL" id="RNA34221.1"/>
    </source>
</evidence>
<dbReference type="InterPro" id="IPR016187">
    <property type="entry name" value="CTDL_fold"/>
</dbReference>
<dbReference type="InterPro" id="IPR016186">
    <property type="entry name" value="C-type_lectin-like/link_sf"/>
</dbReference>
<name>A0A3M7SEL3_BRAPC</name>
<evidence type="ECO:0000259" key="1">
    <source>
        <dbReference type="PROSITE" id="PS50041"/>
    </source>
</evidence>
<dbReference type="InterPro" id="IPR001304">
    <property type="entry name" value="C-type_lectin-like"/>
</dbReference>
<sequence length="93" mass="11001">ASYGFIQRAGTNKYYATADLQMNWIDVENYWFVCGKFMNPSYAIHNGYKVLGFSGYWLGLYKSLETNSWRWIDNSPLAFVDWDKTWPNAILFY</sequence>
<dbReference type="Gene3D" id="3.10.100.10">
    <property type="entry name" value="Mannose-Binding Protein A, subunit A"/>
    <property type="match status" value="1"/>
</dbReference>
<feature type="non-terminal residue" evidence="2">
    <location>
        <position position="1"/>
    </location>
</feature>
<dbReference type="EMBL" id="REGN01001514">
    <property type="protein sequence ID" value="RNA34221.1"/>
    <property type="molecule type" value="Genomic_DNA"/>
</dbReference>
<feature type="domain" description="C-type lectin" evidence="1">
    <location>
        <begin position="56"/>
        <end position="88"/>
    </location>
</feature>
<dbReference type="AlphaFoldDB" id="A0A3M7SEL3"/>
<dbReference type="Proteomes" id="UP000276133">
    <property type="component" value="Unassembled WGS sequence"/>
</dbReference>
<organism evidence="2 3">
    <name type="scientific">Brachionus plicatilis</name>
    <name type="common">Marine rotifer</name>
    <name type="synonym">Brachionus muelleri</name>
    <dbReference type="NCBI Taxonomy" id="10195"/>
    <lineage>
        <taxon>Eukaryota</taxon>
        <taxon>Metazoa</taxon>
        <taxon>Spiralia</taxon>
        <taxon>Gnathifera</taxon>
        <taxon>Rotifera</taxon>
        <taxon>Eurotatoria</taxon>
        <taxon>Monogononta</taxon>
        <taxon>Pseudotrocha</taxon>
        <taxon>Ploima</taxon>
        <taxon>Brachionidae</taxon>
        <taxon>Brachionus</taxon>
    </lineage>
</organism>
<reference evidence="2 3" key="1">
    <citation type="journal article" date="2018" name="Sci. Rep.">
        <title>Genomic signatures of local adaptation to the degree of environmental predictability in rotifers.</title>
        <authorList>
            <person name="Franch-Gras L."/>
            <person name="Hahn C."/>
            <person name="Garcia-Roger E.M."/>
            <person name="Carmona M.J."/>
            <person name="Serra M."/>
            <person name="Gomez A."/>
        </authorList>
    </citation>
    <scope>NUCLEOTIDE SEQUENCE [LARGE SCALE GENOMIC DNA]</scope>
    <source>
        <strain evidence="2">HYR1</strain>
    </source>
</reference>
<comment type="caution">
    <text evidence="2">The sequence shown here is derived from an EMBL/GenBank/DDBJ whole genome shotgun (WGS) entry which is preliminary data.</text>
</comment>
<dbReference type="SUPFAM" id="SSF56436">
    <property type="entry name" value="C-type lectin-like"/>
    <property type="match status" value="1"/>
</dbReference>
<evidence type="ECO:0000313" key="3">
    <source>
        <dbReference type="Proteomes" id="UP000276133"/>
    </source>
</evidence>
<dbReference type="OrthoDB" id="441660at2759"/>
<dbReference type="PROSITE" id="PS50041">
    <property type="entry name" value="C_TYPE_LECTIN_2"/>
    <property type="match status" value="1"/>
</dbReference>
<accession>A0A3M7SEL3</accession>
<proteinExistence type="predicted"/>
<protein>
    <recommendedName>
        <fullName evidence="1">C-type lectin domain-containing protein</fullName>
    </recommendedName>
</protein>
<gene>
    <name evidence="2" type="ORF">BpHYR1_044889</name>
</gene>